<dbReference type="PROSITE" id="PS51746">
    <property type="entry name" value="PPM_2"/>
    <property type="match status" value="1"/>
</dbReference>
<dbReference type="WBParaSite" id="jg3560">
    <property type="protein sequence ID" value="jg3560"/>
    <property type="gene ID" value="jg3560"/>
</dbReference>
<dbReference type="EC" id="3.1.3.16" evidence="3"/>
<dbReference type="Gene3D" id="3.60.40.10">
    <property type="entry name" value="PPM-type phosphatase domain"/>
    <property type="match status" value="1"/>
</dbReference>
<reference evidence="12" key="1">
    <citation type="submission" date="2022-11" db="UniProtKB">
        <authorList>
            <consortium name="WormBaseParasite"/>
        </authorList>
    </citation>
    <scope>IDENTIFICATION</scope>
</reference>
<evidence type="ECO:0000256" key="9">
    <source>
        <dbReference type="RuleBase" id="RU003465"/>
    </source>
</evidence>
<dbReference type="SUPFAM" id="SSF81606">
    <property type="entry name" value="PP2C-like"/>
    <property type="match status" value="1"/>
</dbReference>
<dbReference type="GO" id="GO:0046872">
    <property type="term" value="F:metal ion binding"/>
    <property type="evidence" value="ECO:0007669"/>
    <property type="project" value="UniProtKB-KW"/>
</dbReference>
<evidence type="ECO:0000256" key="8">
    <source>
        <dbReference type="ARBA" id="ARBA00023211"/>
    </source>
</evidence>
<dbReference type="PROSITE" id="PS01032">
    <property type="entry name" value="PPM_1"/>
    <property type="match status" value="1"/>
</dbReference>
<dbReference type="InterPro" id="IPR036457">
    <property type="entry name" value="PPM-type-like_dom_sf"/>
</dbReference>
<dbReference type="Proteomes" id="UP000887574">
    <property type="component" value="Unplaced"/>
</dbReference>
<sequence length="362" mass="40147">MKVSNQIFYKVVDFVDETRMKAFNSMVRNLSMLSTRRIAASCKGSVSSCQRRASSSVSDGKFRFEEFFKNLLYSGHDQHFLRKPVTEAQQEEGGNDSLRFSVTSMQGWRAHQEDAHNCILEFSDGCSLFAVYDGHGGSEVARYASKNLPSFIKKTGSLKAPDIAAALKHCFAQFDQSLKQKEVVQDKVIVANVGDTRAVLCRDGFAIDLSVDHKPEDALEHNRIMKAGGTVTRNGRVNGVLHISSFSFYVLFSGLNLSRALGDHTYKNRRLEPEAQMISPVPDVLVAELVPEDSLLVVACDGIWNCMSSQEVMDFINARIDSMTLSEIGQEICFFCCASDTIGGGSGYDNMTVIIVQLERNE</sequence>
<dbReference type="AlphaFoldDB" id="A0A915E9Q6"/>
<evidence type="ECO:0000256" key="3">
    <source>
        <dbReference type="ARBA" id="ARBA00013081"/>
    </source>
</evidence>
<keyword evidence="8" id="KW-0464">Manganese</keyword>
<organism evidence="11 12">
    <name type="scientific">Ditylenchus dipsaci</name>
    <dbReference type="NCBI Taxonomy" id="166011"/>
    <lineage>
        <taxon>Eukaryota</taxon>
        <taxon>Metazoa</taxon>
        <taxon>Ecdysozoa</taxon>
        <taxon>Nematoda</taxon>
        <taxon>Chromadorea</taxon>
        <taxon>Rhabditida</taxon>
        <taxon>Tylenchina</taxon>
        <taxon>Tylenchomorpha</taxon>
        <taxon>Sphaerularioidea</taxon>
        <taxon>Anguinidae</taxon>
        <taxon>Anguininae</taxon>
        <taxon>Ditylenchus</taxon>
    </lineage>
</organism>
<dbReference type="SMART" id="SM00332">
    <property type="entry name" value="PP2Cc"/>
    <property type="match status" value="1"/>
</dbReference>
<keyword evidence="11" id="KW-1185">Reference proteome</keyword>
<dbReference type="CDD" id="cd00143">
    <property type="entry name" value="PP2Cc"/>
    <property type="match status" value="1"/>
</dbReference>
<evidence type="ECO:0000256" key="2">
    <source>
        <dbReference type="ARBA" id="ARBA00006702"/>
    </source>
</evidence>
<keyword evidence="4" id="KW-0479">Metal-binding</keyword>
<dbReference type="InterPro" id="IPR001932">
    <property type="entry name" value="PPM-type_phosphatase-like_dom"/>
</dbReference>
<dbReference type="PANTHER" id="PTHR13832">
    <property type="entry name" value="PROTEIN PHOSPHATASE 2C"/>
    <property type="match status" value="1"/>
</dbReference>
<dbReference type="Pfam" id="PF00481">
    <property type="entry name" value="PP2C"/>
    <property type="match status" value="1"/>
</dbReference>
<protein>
    <recommendedName>
        <fullName evidence="3">protein-serine/threonine phosphatase</fullName>
        <ecNumber evidence="3">3.1.3.16</ecNumber>
    </recommendedName>
</protein>
<proteinExistence type="inferred from homology"/>
<accession>A0A915E9Q6</accession>
<evidence type="ECO:0000256" key="6">
    <source>
        <dbReference type="ARBA" id="ARBA00022842"/>
    </source>
</evidence>
<keyword evidence="7 9" id="KW-0904">Protein phosphatase</keyword>
<keyword evidence="6" id="KW-0460">Magnesium</keyword>
<evidence type="ECO:0000256" key="5">
    <source>
        <dbReference type="ARBA" id="ARBA00022801"/>
    </source>
</evidence>
<name>A0A915E9Q6_9BILA</name>
<evidence type="ECO:0000313" key="11">
    <source>
        <dbReference type="Proteomes" id="UP000887574"/>
    </source>
</evidence>
<evidence type="ECO:0000256" key="7">
    <source>
        <dbReference type="ARBA" id="ARBA00022912"/>
    </source>
</evidence>
<comment type="cofactor">
    <cofactor evidence="1">
        <name>Mn(2+)</name>
        <dbReference type="ChEBI" id="CHEBI:29035"/>
    </cofactor>
</comment>
<dbReference type="InterPro" id="IPR000222">
    <property type="entry name" value="PP2C_BS"/>
</dbReference>
<dbReference type="PANTHER" id="PTHR13832:SF803">
    <property type="entry name" value="PROTEIN PHOSPHATASE 1G"/>
    <property type="match status" value="1"/>
</dbReference>
<keyword evidence="5 9" id="KW-0378">Hydrolase</keyword>
<dbReference type="InterPro" id="IPR015655">
    <property type="entry name" value="PP2C"/>
</dbReference>
<evidence type="ECO:0000259" key="10">
    <source>
        <dbReference type="PROSITE" id="PS51746"/>
    </source>
</evidence>
<dbReference type="GO" id="GO:0004722">
    <property type="term" value="F:protein serine/threonine phosphatase activity"/>
    <property type="evidence" value="ECO:0007669"/>
    <property type="project" value="UniProtKB-EC"/>
</dbReference>
<evidence type="ECO:0000256" key="4">
    <source>
        <dbReference type="ARBA" id="ARBA00022723"/>
    </source>
</evidence>
<evidence type="ECO:0000256" key="1">
    <source>
        <dbReference type="ARBA" id="ARBA00001936"/>
    </source>
</evidence>
<evidence type="ECO:0000313" key="12">
    <source>
        <dbReference type="WBParaSite" id="jg3560"/>
    </source>
</evidence>
<feature type="domain" description="PPM-type phosphatase" evidence="10">
    <location>
        <begin position="99"/>
        <end position="358"/>
    </location>
</feature>
<comment type="similarity">
    <text evidence="2 9">Belongs to the PP2C family.</text>
</comment>